<feature type="signal peptide" evidence="1">
    <location>
        <begin position="1"/>
        <end position="21"/>
    </location>
</feature>
<accession>A0ABU5SKS5</accession>
<keyword evidence="1" id="KW-0732">Signal</keyword>
<gene>
    <name evidence="2" type="ORF">VB798_14995</name>
</gene>
<dbReference type="EMBL" id="JAYGIM010000011">
    <property type="protein sequence ID" value="MEA5427897.1"/>
    <property type="molecule type" value="Genomic_DNA"/>
</dbReference>
<evidence type="ECO:0000313" key="2">
    <source>
        <dbReference type="EMBL" id="MEA5427897.1"/>
    </source>
</evidence>
<comment type="caution">
    <text evidence="2">The sequence shown here is derived from an EMBL/GenBank/DDBJ whole genome shotgun (WGS) entry which is preliminary data.</text>
</comment>
<keyword evidence="3" id="KW-1185">Reference proteome</keyword>
<sequence>MNHLKFNFLLISLLFIQTSYAQQDSTITKFSGSIGITNNGFSIIPTFSLHRPATIMNFSWQRNRFSFNPDIRLVSDASKGGMIFWFRYQAIQEKKFGLRISAHPAFTLIRRSIDDNGNAIEITEMLRFLAYEITPSYQIFPNWNVSAVYLQGNGLQKHGPQLTRVLFLNTSISNIKLGGDFRFQLMPSVYFLSTDGFRGDYFSATGILSNKNIPLTVQSTINQTLESDIPNNKDFMWNVMLSYNFNKNLKSVK</sequence>
<evidence type="ECO:0008006" key="4">
    <source>
        <dbReference type="Google" id="ProtNLM"/>
    </source>
</evidence>
<proteinExistence type="predicted"/>
<reference evidence="2 3" key="1">
    <citation type="submission" date="2023-12" db="EMBL/GenBank/DDBJ databases">
        <title>Novel species of the genus Arcicella isolated from rivers.</title>
        <authorList>
            <person name="Lu H."/>
        </authorList>
    </citation>
    <scope>NUCLEOTIDE SEQUENCE [LARGE SCALE GENOMIC DNA]</scope>
    <source>
        <strain evidence="2 3">DC25W</strain>
    </source>
</reference>
<name>A0ABU5SKS5_9BACT</name>
<dbReference type="Proteomes" id="UP001302222">
    <property type="component" value="Unassembled WGS sequence"/>
</dbReference>
<evidence type="ECO:0000256" key="1">
    <source>
        <dbReference type="SAM" id="SignalP"/>
    </source>
</evidence>
<evidence type="ECO:0000313" key="3">
    <source>
        <dbReference type="Proteomes" id="UP001302222"/>
    </source>
</evidence>
<organism evidence="2 3">
    <name type="scientific">Arcicella lustrica</name>
    <dbReference type="NCBI Taxonomy" id="2984196"/>
    <lineage>
        <taxon>Bacteria</taxon>
        <taxon>Pseudomonadati</taxon>
        <taxon>Bacteroidota</taxon>
        <taxon>Cytophagia</taxon>
        <taxon>Cytophagales</taxon>
        <taxon>Flectobacillaceae</taxon>
        <taxon>Arcicella</taxon>
    </lineage>
</organism>
<feature type="chain" id="PRO_5046315904" description="DUF2490 domain-containing protein" evidence="1">
    <location>
        <begin position="22"/>
        <end position="253"/>
    </location>
</feature>
<dbReference type="RefSeq" id="WP_323259723.1">
    <property type="nucleotide sequence ID" value="NZ_JAYGIM010000011.1"/>
</dbReference>
<protein>
    <recommendedName>
        <fullName evidence="4">DUF2490 domain-containing protein</fullName>
    </recommendedName>
</protein>